<gene>
    <name evidence="1" type="ORF">Q0590_05035</name>
</gene>
<dbReference type="EMBL" id="JAUKPO010000002">
    <property type="protein sequence ID" value="MDO1445600.1"/>
    <property type="molecule type" value="Genomic_DNA"/>
</dbReference>
<keyword evidence="2" id="KW-1185">Reference proteome</keyword>
<comment type="caution">
    <text evidence="1">The sequence shown here is derived from an EMBL/GenBank/DDBJ whole genome shotgun (WGS) entry which is preliminary data.</text>
</comment>
<proteinExistence type="predicted"/>
<dbReference type="SUPFAM" id="SSF63825">
    <property type="entry name" value="YWTD domain"/>
    <property type="match status" value="1"/>
</dbReference>
<dbReference type="Proteomes" id="UP001168528">
    <property type="component" value="Unassembled WGS sequence"/>
</dbReference>
<dbReference type="InterPro" id="IPR013211">
    <property type="entry name" value="LVIVD"/>
</dbReference>
<sequence length="441" mass="48966">MIRLLYYAQKRAFFRFCAFLILTALVGGCQDTCERMYTYTLYEPIYMSFDELRAAVKTEAPQDIQQAGKIYIIGKYLLVNEPNKGIHIFDNSDPAAPKNLSFINIPGNIDMAVKGNILYADSHIDLVAFDISNPASITEVGRVENIFPSWNRTFANAQQVDFNKGIIVDFKESRTTQISGCGETSMQPYFWYEGHFAISNRADFAASPVSAMPSSSSKPGIGGSMARYTIYDNFLYTIDDANMQLFDISSPANPAFSSLINVGFNIETIYPYKDKLFIGSQTGMHIYDNADPANPVRLSTFAHVRSCDPVVADDKYAYVTLRNGNTCGGIVNQLDVIDITNLSSPRLIKSYPMSNPHGLGLDYDNNTLFVCDGTSGLKVYNANSPLILDKNILSRKTGHTYDVIPYKNIAIVTGNDGISQYDYTDPKNLKLLSKISVVKAE</sequence>
<evidence type="ECO:0000313" key="1">
    <source>
        <dbReference type="EMBL" id="MDO1445600.1"/>
    </source>
</evidence>
<accession>A0ABT8R4N3</accession>
<evidence type="ECO:0008006" key="3">
    <source>
        <dbReference type="Google" id="ProtNLM"/>
    </source>
</evidence>
<dbReference type="RefSeq" id="WP_302036403.1">
    <property type="nucleotide sequence ID" value="NZ_JAUKPO010000002.1"/>
</dbReference>
<organism evidence="1 2">
    <name type="scientific">Rhodocytophaga aerolata</name>
    <dbReference type="NCBI Taxonomy" id="455078"/>
    <lineage>
        <taxon>Bacteria</taxon>
        <taxon>Pseudomonadati</taxon>
        <taxon>Bacteroidota</taxon>
        <taxon>Cytophagia</taxon>
        <taxon>Cytophagales</taxon>
        <taxon>Rhodocytophagaceae</taxon>
        <taxon>Rhodocytophaga</taxon>
    </lineage>
</organism>
<dbReference type="Pfam" id="PF08309">
    <property type="entry name" value="LVIVD"/>
    <property type="match status" value="4"/>
</dbReference>
<protein>
    <recommendedName>
        <fullName evidence="3">LVIVD repeat-containing protein</fullName>
    </recommendedName>
</protein>
<reference evidence="1" key="1">
    <citation type="submission" date="2023-07" db="EMBL/GenBank/DDBJ databases">
        <title>The genome sequence of Rhodocytophaga aerolata KACC 12507.</title>
        <authorList>
            <person name="Zhang X."/>
        </authorList>
    </citation>
    <scope>NUCLEOTIDE SEQUENCE</scope>
    <source>
        <strain evidence="1">KACC 12507</strain>
    </source>
</reference>
<evidence type="ECO:0000313" key="2">
    <source>
        <dbReference type="Proteomes" id="UP001168528"/>
    </source>
</evidence>
<name>A0ABT8R4N3_9BACT</name>
<dbReference type="PROSITE" id="PS51257">
    <property type="entry name" value="PROKAR_LIPOPROTEIN"/>
    <property type="match status" value="1"/>
</dbReference>